<dbReference type="SUPFAM" id="SSF46689">
    <property type="entry name" value="Homeodomain-like"/>
    <property type="match status" value="1"/>
</dbReference>
<proteinExistence type="predicted"/>
<evidence type="ECO:0000313" key="3">
    <source>
        <dbReference type="Proteomes" id="UP000655044"/>
    </source>
</evidence>
<dbReference type="InterPro" id="IPR009057">
    <property type="entry name" value="Homeodomain-like_sf"/>
</dbReference>
<protein>
    <recommendedName>
        <fullName evidence="4">HTH tetR-type domain-containing protein</fullName>
    </recommendedName>
</protein>
<dbReference type="Proteomes" id="UP000655044">
    <property type="component" value="Unassembled WGS sequence"/>
</dbReference>
<comment type="caution">
    <text evidence="2">The sequence shown here is derived from an EMBL/GenBank/DDBJ whole genome shotgun (WGS) entry which is preliminary data.</text>
</comment>
<dbReference type="EMBL" id="BOOI01000061">
    <property type="protein sequence ID" value="GIH87491.1"/>
    <property type="molecule type" value="Genomic_DNA"/>
</dbReference>
<feature type="compositionally biased region" description="Basic and acidic residues" evidence="1">
    <location>
        <begin position="63"/>
        <end position="74"/>
    </location>
</feature>
<accession>A0A8J3S2Z4</accession>
<evidence type="ECO:0000256" key="1">
    <source>
        <dbReference type="SAM" id="MobiDB-lite"/>
    </source>
</evidence>
<gene>
    <name evidence="2" type="ORF">Pro02_58990</name>
</gene>
<sequence>MTIRSLAQELGVKPMSLYYYVANKEEILDALAAWIPGDRGTPSPAPPPGIGGPGAVRGSRAPAAERARDAEGARKGHRAASGGDPRRNRLS</sequence>
<feature type="region of interest" description="Disordered" evidence="1">
    <location>
        <begin position="35"/>
        <end position="91"/>
    </location>
</feature>
<organism evidence="2 3">
    <name type="scientific">Planobispora rosea</name>
    <dbReference type="NCBI Taxonomy" id="35762"/>
    <lineage>
        <taxon>Bacteria</taxon>
        <taxon>Bacillati</taxon>
        <taxon>Actinomycetota</taxon>
        <taxon>Actinomycetes</taxon>
        <taxon>Streptosporangiales</taxon>
        <taxon>Streptosporangiaceae</taxon>
        <taxon>Planobispora</taxon>
    </lineage>
</organism>
<keyword evidence="3" id="KW-1185">Reference proteome</keyword>
<reference evidence="2" key="1">
    <citation type="submission" date="2021-01" db="EMBL/GenBank/DDBJ databases">
        <title>Whole genome shotgun sequence of Planobispora rosea NBRC 15558.</title>
        <authorList>
            <person name="Komaki H."/>
            <person name="Tamura T."/>
        </authorList>
    </citation>
    <scope>NUCLEOTIDE SEQUENCE</scope>
    <source>
        <strain evidence="2">NBRC 15558</strain>
    </source>
</reference>
<evidence type="ECO:0000313" key="2">
    <source>
        <dbReference type="EMBL" id="GIH87491.1"/>
    </source>
</evidence>
<name>A0A8J3S2Z4_PLARO</name>
<dbReference type="Gene3D" id="1.10.357.10">
    <property type="entry name" value="Tetracycline Repressor, domain 2"/>
    <property type="match status" value="1"/>
</dbReference>
<dbReference type="AlphaFoldDB" id="A0A8J3S2Z4"/>
<evidence type="ECO:0008006" key="4">
    <source>
        <dbReference type="Google" id="ProtNLM"/>
    </source>
</evidence>